<feature type="transmembrane region" description="Helical" evidence="1">
    <location>
        <begin position="181"/>
        <end position="199"/>
    </location>
</feature>
<feature type="transmembrane region" description="Helical" evidence="1">
    <location>
        <begin position="81"/>
        <end position="100"/>
    </location>
</feature>
<reference evidence="3 4" key="1">
    <citation type="submission" date="2016-10" db="EMBL/GenBank/DDBJ databases">
        <authorList>
            <person name="de Groot N.N."/>
        </authorList>
    </citation>
    <scope>NUCLEOTIDE SEQUENCE [LARGE SCALE GENOMIC DNA]</scope>
    <source>
        <strain evidence="3 4">DSM 21633</strain>
    </source>
</reference>
<evidence type="ECO:0000259" key="2">
    <source>
        <dbReference type="PROSITE" id="PS51831"/>
    </source>
</evidence>
<dbReference type="NCBIfam" id="TIGR00277">
    <property type="entry name" value="HDIG"/>
    <property type="match status" value="1"/>
</dbReference>
<dbReference type="Pfam" id="PF01966">
    <property type="entry name" value="HD"/>
    <property type="match status" value="1"/>
</dbReference>
<dbReference type="CDD" id="cd00077">
    <property type="entry name" value="HDc"/>
    <property type="match status" value="1"/>
</dbReference>
<feature type="transmembrane region" description="Helical" evidence="1">
    <location>
        <begin position="51"/>
        <end position="69"/>
    </location>
</feature>
<evidence type="ECO:0000313" key="3">
    <source>
        <dbReference type="EMBL" id="SEP89814.1"/>
    </source>
</evidence>
<gene>
    <name evidence="3" type="ORF">SAMN05216362_10420</name>
</gene>
<dbReference type="AlphaFoldDB" id="A0A1H9BLC7"/>
<dbReference type="SMART" id="SM00471">
    <property type="entry name" value="HDc"/>
    <property type="match status" value="1"/>
</dbReference>
<organism evidence="3 4">
    <name type="scientific">Piscibacillus halophilus</name>
    <dbReference type="NCBI Taxonomy" id="571933"/>
    <lineage>
        <taxon>Bacteria</taxon>
        <taxon>Bacillati</taxon>
        <taxon>Bacillota</taxon>
        <taxon>Bacilli</taxon>
        <taxon>Bacillales</taxon>
        <taxon>Bacillaceae</taxon>
        <taxon>Piscibacillus</taxon>
    </lineage>
</organism>
<evidence type="ECO:0000313" key="4">
    <source>
        <dbReference type="Proteomes" id="UP000199427"/>
    </source>
</evidence>
<dbReference type="PANTHER" id="PTHR36442:SF1">
    <property type="entry name" value="CYCLIC-DI-AMP PHOSPHODIESTERASE PGPH"/>
    <property type="match status" value="1"/>
</dbReference>
<proteinExistence type="predicted"/>
<feature type="domain" description="HD" evidence="2">
    <location>
        <begin position="269"/>
        <end position="410"/>
    </location>
</feature>
<feature type="transmembrane region" description="Helical" evidence="1">
    <location>
        <begin position="106"/>
        <end position="123"/>
    </location>
</feature>
<keyword evidence="4" id="KW-1185">Reference proteome</keyword>
<dbReference type="InterPro" id="IPR052722">
    <property type="entry name" value="PgpH_phosphodiesterase"/>
</dbReference>
<dbReference type="PROSITE" id="PS51831">
    <property type="entry name" value="HD"/>
    <property type="match status" value="1"/>
</dbReference>
<dbReference type="Gene3D" id="1.10.3210.10">
    <property type="entry name" value="Hypothetical protein af1432"/>
    <property type="match status" value="1"/>
</dbReference>
<dbReference type="STRING" id="571933.SAMN05216362_10420"/>
<keyword evidence="1" id="KW-0472">Membrane</keyword>
<dbReference type="EMBL" id="FOES01000004">
    <property type="protein sequence ID" value="SEP89814.1"/>
    <property type="molecule type" value="Genomic_DNA"/>
</dbReference>
<name>A0A1H9BLC7_9BACI</name>
<dbReference type="InterPro" id="IPR011621">
    <property type="entry name" value="Metal-dep_PHydrolase_7TM_intra"/>
</dbReference>
<dbReference type="SUPFAM" id="SSF109604">
    <property type="entry name" value="HD-domain/PDEase-like"/>
    <property type="match status" value="1"/>
</dbReference>
<dbReference type="RefSeq" id="WP_177176319.1">
    <property type="nucleotide sequence ID" value="NZ_FOES01000004.1"/>
</dbReference>
<dbReference type="InterPro" id="IPR006675">
    <property type="entry name" value="HDIG_dom"/>
</dbReference>
<protein>
    <recommendedName>
        <fullName evidence="2">HD domain-containing protein</fullName>
    </recommendedName>
</protein>
<dbReference type="Pfam" id="PF07698">
    <property type="entry name" value="7TM-7TMR_HD"/>
    <property type="match status" value="1"/>
</dbReference>
<accession>A0A1H9BLC7</accession>
<dbReference type="InterPro" id="IPR003607">
    <property type="entry name" value="HD/PDEase_dom"/>
</dbReference>
<keyword evidence="1" id="KW-1133">Transmembrane helix</keyword>
<keyword evidence="1" id="KW-0812">Transmembrane</keyword>
<dbReference type="Proteomes" id="UP000199427">
    <property type="component" value="Unassembled WGS sequence"/>
</dbReference>
<feature type="transmembrane region" description="Helical" evidence="1">
    <location>
        <begin position="211"/>
        <end position="236"/>
    </location>
</feature>
<dbReference type="PANTHER" id="PTHR36442">
    <property type="entry name" value="CYCLIC-DI-AMP PHOSPHODIESTERASE PGPH"/>
    <property type="match status" value="1"/>
</dbReference>
<evidence type="ECO:0000256" key="1">
    <source>
        <dbReference type="SAM" id="Phobius"/>
    </source>
</evidence>
<feature type="transmembrane region" description="Helical" evidence="1">
    <location>
        <begin position="20"/>
        <end position="39"/>
    </location>
</feature>
<sequence>MNLAKKQKTLFFVNFKNINIYNILTLFMTPTVFIGLMVIQYFQQYMTVNELLMAISVGLLLGVLLRIEIHNQPNWYSQETITFSFLGSGMLLIMFAIQAIDIDLPIIFYMTPIAAFSILIKYFINERFALISSVMMAVFGSFLFIATDFGMWQLFIYLLLSQWFAVFMFESIKDRKTLLKTSTSLLSVHFVLIVIFELRTWSTWTMMSSDFILSLVFSMVSVLFAVILTLGILPLIEAGFNMLTESKLLSLSNPNHPLLRKVLVEAPGTYQHSVMVANLSESACESIGANGLLARVAAYYHDVGKALKPHMFIENQSGHNPHDSLPPEDSARIILQHPYDSAQLLKEYGLPQEIIDIAEQHHGTTLLKYFYYKAKERNSKVQESTFRYKGPIPQTKEAAIINICDSVEAAVRSKTQPTNEEIKQIVRSIINDRLMDGQFNDSDLTIHEVLTIEKNICDMLNGIFHARIEYPKDNMMHLMPGGH</sequence>
<dbReference type="InterPro" id="IPR006674">
    <property type="entry name" value="HD_domain"/>
</dbReference>